<gene>
    <name evidence="2" type="ORF">Sradi_6130400</name>
</gene>
<organism evidence="2">
    <name type="scientific">Sesamum radiatum</name>
    <name type="common">Black benniseed</name>
    <dbReference type="NCBI Taxonomy" id="300843"/>
    <lineage>
        <taxon>Eukaryota</taxon>
        <taxon>Viridiplantae</taxon>
        <taxon>Streptophyta</taxon>
        <taxon>Embryophyta</taxon>
        <taxon>Tracheophyta</taxon>
        <taxon>Spermatophyta</taxon>
        <taxon>Magnoliopsida</taxon>
        <taxon>eudicotyledons</taxon>
        <taxon>Gunneridae</taxon>
        <taxon>Pentapetalae</taxon>
        <taxon>asterids</taxon>
        <taxon>lamiids</taxon>
        <taxon>Lamiales</taxon>
        <taxon>Pedaliaceae</taxon>
        <taxon>Sesamum</taxon>
    </lineage>
</organism>
<reference evidence="2" key="1">
    <citation type="submission" date="2020-06" db="EMBL/GenBank/DDBJ databases">
        <authorList>
            <person name="Li T."/>
            <person name="Hu X."/>
            <person name="Zhang T."/>
            <person name="Song X."/>
            <person name="Zhang H."/>
            <person name="Dai N."/>
            <person name="Sheng W."/>
            <person name="Hou X."/>
            <person name="Wei L."/>
        </authorList>
    </citation>
    <scope>NUCLEOTIDE SEQUENCE</scope>
    <source>
        <strain evidence="2">G02</strain>
        <tissue evidence="2">Leaf</tissue>
    </source>
</reference>
<sequence length="163" mass="18232">MITFNGPSCSSGKQFDYLVSERGLHQGDPPSPYLFLLCTEAFSSLLQSAEQGDQLHGISICWGAPSVSHLLFANDTFIFCQTSLMSTHSIKAVLEDYRKASGQRINFSKSSVVFSKNTLEDGCLHIVLELTIRRVNKMELYLGLPSKVARLKRDLFAIIRDRI</sequence>
<name>A0AAW2KLR5_SESRA</name>
<accession>A0AAW2KLR5</accession>
<reference evidence="2" key="2">
    <citation type="journal article" date="2024" name="Plant">
        <title>Genomic evolution and insights into agronomic trait innovations of Sesamum species.</title>
        <authorList>
            <person name="Miao H."/>
            <person name="Wang L."/>
            <person name="Qu L."/>
            <person name="Liu H."/>
            <person name="Sun Y."/>
            <person name="Le M."/>
            <person name="Wang Q."/>
            <person name="Wei S."/>
            <person name="Zheng Y."/>
            <person name="Lin W."/>
            <person name="Duan Y."/>
            <person name="Cao H."/>
            <person name="Xiong S."/>
            <person name="Wang X."/>
            <person name="Wei L."/>
            <person name="Li C."/>
            <person name="Ma Q."/>
            <person name="Ju M."/>
            <person name="Zhao R."/>
            <person name="Li G."/>
            <person name="Mu C."/>
            <person name="Tian Q."/>
            <person name="Mei H."/>
            <person name="Zhang T."/>
            <person name="Gao T."/>
            <person name="Zhang H."/>
        </authorList>
    </citation>
    <scope>NUCLEOTIDE SEQUENCE</scope>
    <source>
        <strain evidence="2">G02</strain>
    </source>
</reference>
<dbReference type="InterPro" id="IPR000477">
    <property type="entry name" value="RT_dom"/>
</dbReference>
<dbReference type="PANTHER" id="PTHR46890">
    <property type="entry name" value="NON-LTR RETROLELEMENT REVERSE TRANSCRIPTASE-LIKE PROTEIN-RELATED"/>
    <property type="match status" value="1"/>
</dbReference>
<feature type="domain" description="Reverse transcriptase" evidence="1">
    <location>
        <begin position="12"/>
        <end position="114"/>
    </location>
</feature>
<proteinExistence type="predicted"/>
<dbReference type="EMBL" id="JACGWJ010000028">
    <property type="protein sequence ID" value="KAL0307131.1"/>
    <property type="molecule type" value="Genomic_DNA"/>
</dbReference>
<protein>
    <recommendedName>
        <fullName evidence="1">Reverse transcriptase domain-containing protein</fullName>
    </recommendedName>
</protein>
<evidence type="ECO:0000313" key="2">
    <source>
        <dbReference type="EMBL" id="KAL0307131.1"/>
    </source>
</evidence>
<dbReference type="AlphaFoldDB" id="A0AAW2KLR5"/>
<dbReference type="Pfam" id="PF00078">
    <property type="entry name" value="RVT_1"/>
    <property type="match status" value="1"/>
</dbReference>
<comment type="caution">
    <text evidence="2">The sequence shown here is derived from an EMBL/GenBank/DDBJ whole genome shotgun (WGS) entry which is preliminary data.</text>
</comment>
<dbReference type="PANTHER" id="PTHR46890:SF48">
    <property type="entry name" value="RNA-DIRECTED DNA POLYMERASE"/>
    <property type="match status" value="1"/>
</dbReference>
<evidence type="ECO:0000259" key="1">
    <source>
        <dbReference type="Pfam" id="PF00078"/>
    </source>
</evidence>
<dbReference type="InterPro" id="IPR052343">
    <property type="entry name" value="Retrotransposon-Effector_Assoc"/>
</dbReference>